<feature type="repeat" description="TPR" evidence="3">
    <location>
        <begin position="337"/>
        <end position="370"/>
    </location>
</feature>
<dbReference type="PROSITE" id="PS50005">
    <property type="entry name" value="TPR"/>
    <property type="match status" value="3"/>
</dbReference>
<dbReference type="GO" id="GO:0090262">
    <property type="term" value="P:regulation of transcription-coupled nucleotide-excision repair"/>
    <property type="evidence" value="ECO:0007669"/>
    <property type="project" value="EnsemblFungi"/>
</dbReference>
<feature type="repeat" description="TPR" evidence="3">
    <location>
        <begin position="773"/>
        <end position="806"/>
    </location>
</feature>
<evidence type="ECO:0000256" key="2">
    <source>
        <dbReference type="ARBA" id="ARBA00022803"/>
    </source>
</evidence>
<dbReference type="PANTHER" id="PTHR14027">
    <property type="entry name" value="RNA POLYMERASE-ASSOCIATED PROTEIN CTR9"/>
    <property type="match status" value="1"/>
</dbReference>
<dbReference type="GO" id="GO:0003712">
    <property type="term" value="F:transcription coregulator activity"/>
    <property type="evidence" value="ECO:0007669"/>
    <property type="project" value="EnsemblFungi"/>
</dbReference>
<feature type="compositionally biased region" description="Basic residues" evidence="5">
    <location>
        <begin position="998"/>
        <end position="1008"/>
    </location>
</feature>
<dbReference type="PANTHER" id="PTHR14027:SF2">
    <property type="entry name" value="RNA POLYMERASE-ASSOCIATED PROTEIN CTR9 HOMOLOG"/>
    <property type="match status" value="1"/>
</dbReference>
<dbReference type="STRING" id="1071381.G8C2D9"/>
<name>G8C2D9_TETPH</name>
<evidence type="ECO:0000256" key="5">
    <source>
        <dbReference type="SAM" id="MobiDB-lite"/>
    </source>
</evidence>
<dbReference type="GO" id="GO:0006362">
    <property type="term" value="P:transcription elongation by RNA polymerase I"/>
    <property type="evidence" value="ECO:0007669"/>
    <property type="project" value="EnsemblFungi"/>
</dbReference>
<dbReference type="RefSeq" id="XP_003688751.1">
    <property type="nucleotide sequence ID" value="XM_003688703.1"/>
</dbReference>
<accession>G8C2D9</accession>
<dbReference type="GeneID" id="11530775"/>
<dbReference type="SUPFAM" id="SSF48452">
    <property type="entry name" value="TPR-like"/>
    <property type="match status" value="3"/>
</dbReference>
<evidence type="ECO:0008006" key="8">
    <source>
        <dbReference type="Google" id="ProtNLM"/>
    </source>
</evidence>
<dbReference type="GO" id="GO:0031126">
    <property type="term" value="P:sno(s)RNA 3'-end processing"/>
    <property type="evidence" value="ECO:0007669"/>
    <property type="project" value="EnsemblFungi"/>
</dbReference>
<sequence length="1077" mass="124229">MESESLTSYPSMQWSTALDIPLKASEEVVSIDLETDLPDDPSDLRTLLVEESSDKEHWLTIALAYCHQGKVTDGIKLIEMALEAFRNTDKAPLHTFLTWAHLDLAKGTFTNSEAKQYELNQAEYHLKEAINYDPSTVSNMLATIDLYYQRGQYDKALETSDIFIKGIAAEDRRNGRTTKTNCLFLLLRAKILYQKKNYSASLRFFQELLVLNPVLKPDPRIGIGMCFWQLKDHSMAVKSWSRAKEIDPENKTASILVLLGDFHNSLTNSENDEQFKKQYSEAILNLENLYSGNKSNPVILTLLQSYFYFKGEYQSVIDIYEKKIMGMSSITANTILSEASFWCARSYYALNDYRKAFTMFQESLKKSEDNLLSKFGLGQTQIKNDLLEEGILTFENIYKSHENIQELNYILGLLYARKCLDTKTEYSHKEHTKLISKAVQFLEKYISLTTSKKNQLVIPKAFLILSQLYELQVQYKQALDILCRYLDDLKISNEKNIPIELLNNIGCFYFITGQKEKSLEFFNMAKEKLDLAGNDDSLEITLQYNIARSSEEDLAATNIVYSDILSKHPSYVHLKVRYLFTKFLQNKNSQSDEIEKEVNDLLQRNPADLEVRALYTWFMKNGLKNSNNIDEAKYKEYRNSEISTSKDTLTKYNSHDLYALISLGNFYCVMAKENKKTPAKCEQSYLKGIQLYQKALQIDPYNIFAAQGIAIIFAESKRLGAALEIWRKIRDSLDTEDVHMNISHCLLEMREYVKAIEGYELILKKFPNYSKLAKVYNLLGKTWYERGNKENSLSCYKKALQNAETSLKLEIESSNDLENSPKIASYKFNTVLLHFQIAEVVRRSGSKDRTVEDISSALTGLENALVLLKELKDKSYKFIVKDEIEQRIQLGETTMKNALQRSLKEQEEYELQQTGRLEQARKLIEENELKEKNRIEKEKELEQMKIAKQKEEFAKLQEEAQKIIQERDLAIVEESDNDKDLNSADEDGEFVDKEKPKREKKSKKKTSKRKADVLDDDEEVTIIRKRERNGKASTLSAEYIENSSASSDGALSDVGENKFDSEEAEAKVTDEEHEDLF</sequence>
<dbReference type="eggNOG" id="KOG2002">
    <property type="taxonomic scope" value="Eukaryota"/>
</dbReference>
<keyword evidence="2 3" id="KW-0802">TPR repeat</keyword>
<keyword evidence="7" id="KW-1185">Reference proteome</keyword>
<feature type="repeat" description="TPR" evidence="3">
    <location>
        <begin position="217"/>
        <end position="250"/>
    </location>
</feature>
<feature type="compositionally biased region" description="Basic and acidic residues" evidence="5">
    <location>
        <begin position="1055"/>
        <end position="1077"/>
    </location>
</feature>
<dbReference type="GO" id="GO:1990269">
    <property type="term" value="F:RNA polymerase II C-terminal domain phosphoserine binding"/>
    <property type="evidence" value="ECO:0007669"/>
    <property type="project" value="EnsemblFungi"/>
</dbReference>
<dbReference type="GO" id="GO:0060260">
    <property type="term" value="P:regulation of transcription initiation by RNA polymerase II"/>
    <property type="evidence" value="ECO:0007669"/>
    <property type="project" value="EnsemblFungi"/>
</dbReference>
<feature type="region of interest" description="Disordered" evidence="5">
    <location>
        <begin position="968"/>
        <end position="1077"/>
    </location>
</feature>
<organism evidence="6 7">
    <name type="scientific">Tetrapisispora phaffii (strain ATCC 24235 / CBS 4417 / NBRC 1672 / NRRL Y-8282 / UCD 70-5)</name>
    <name type="common">Yeast</name>
    <name type="synonym">Fabospora phaffii</name>
    <dbReference type="NCBI Taxonomy" id="1071381"/>
    <lineage>
        <taxon>Eukaryota</taxon>
        <taxon>Fungi</taxon>
        <taxon>Dikarya</taxon>
        <taxon>Ascomycota</taxon>
        <taxon>Saccharomycotina</taxon>
        <taxon>Saccharomycetes</taxon>
        <taxon>Saccharomycetales</taxon>
        <taxon>Saccharomycetaceae</taxon>
        <taxon>Tetrapisispora</taxon>
    </lineage>
</organism>
<dbReference type="GO" id="GO:0031124">
    <property type="term" value="P:mRNA 3'-end processing"/>
    <property type="evidence" value="ECO:0007669"/>
    <property type="project" value="EnsemblFungi"/>
</dbReference>
<dbReference type="GO" id="GO:0000791">
    <property type="term" value="C:euchromatin"/>
    <property type="evidence" value="ECO:0007669"/>
    <property type="project" value="EnsemblFungi"/>
</dbReference>
<evidence type="ECO:0000256" key="4">
    <source>
        <dbReference type="SAM" id="Coils"/>
    </source>
</evidence>
<dbReference type="GO" id="GO:0001015">
    <property type="term" value="P:snoRNA transcription by RNA polymerase II"/>
    <property type="evidence" value="ECO:0007669"/>
    <property type="project" value="EnsemblFungi"/>
</dbReference>
<dbReference type="KEGG" id="tpf:TPHA_0P01590"/>
<dbReference type="GO" id="GO:0045142">
    <property type="term" value="F:triplex DNA binding"/>
    <property type="evidence" value="ECO:0007669"/>
    <property type="project" value="EnsemblFungi"/>
</dbReference>
<evidence type="ECO:0000313" key="6">
    <source>
        <dbReference type="EMBL" id="CCE66317.1"/>
    </source>
</evidence>
<proteinExistence type="predicted"/>
<evidence type="ECO:0000256" key="1">
    <source>
        <dbReference type="ARBA" id="ARBA00022737"/>
    </source>
</evidence>
<dbReference type="GO" id="GO:0000082">
    <property type="term" value="P:G1/S transition of mitotic cell cycle"/>
    <property type="evidence" value="ECO:0007669"/>
    <property type="project" value="EnsemblFungi"/>
</dbReference>
<feature type="compositionally biased region" description="Polar residues" evidence="5">
    <location>
        <begin position="1031"/>
        <end position="1049"/>
    </location>
</feature>
<dbReference type="Proteomes" id="UP000005666">
    <property type="component" value="Chromosome 16"/>
</dbReference>
<keyword evidence="1" id="KW-0677">Repeat</keyword>
<feature type="coiled-coil region" evidence="4">
    <location>
        <begin position="881"/>
        <end position="966"/>
    </location>
</feature>
<dbReference type="OrthoDB" id="343875at2759"/>
<dbReference type="InterPro" id="IPR031101">
    <property type="entry name" value="Ctr9"/>
</dbReference>
<dbReference type="AlphaFoldDB" id="G8C2D9"/>
<dbReference type="GO" id="GO:2001209">
    <property type="term" value="P:positive regulation of transcription elongation by RNA polymerase I"/>
    <property type="evidence" value="ECO:0007669"/>
    <property type="project" value="EnsemblFungi"/>
</dbReference>
<reference evidence="6 7" key="1">
    <citation type="journal article" date="2011" name="Proc. Natl. Acad. Sci. U.S.A.">
        <title>Evolutionary erosion of yeast sex chromosomes by mating-type switching accidents.</title>
        <authorList>
            <person name="Gordon J.L."/>
            <person name="Armisen D."/>
            <person name="Proux-Wera E."/>
            <person name="Oheigeartaigh S.S."/>
            <person name="Byrne K.P."/>
            <person name="Wolfe K.H."/>
        </authorList>
    </citation>
    <scope>NUCLEOTIDE SEQUENCE [LARGE SCALE GENOMIC DNA]</scope>
    <source>
        <strain evidence="7">ATCC 24235 / CBS 4417 / NBRC 1672 / NRRL Y-8282 / UCD 70-5</strain>
    </source>
</reference>
<dbReference type="GO" id="GO:0061629">
    <property type="term" value="F:RNA polymerase II-specific DNA-binding transcription factor binding"/>
    <property type="evidence" value="ECO:0007669"/>
    <property type="project" value="EnsemblFungi"/>
</dbReference>
<gene>
    <name evidence="6" type="primary">TPHA0P01590</name>
    <name evidence="6" type="ordered locus">TPHA_0P01590</name>
</gene>
<dbReference type="Gene3D" id="1.25.40.10">
    <property type="entry name" value="Tetratricopeptide repeat domain"/>
    <property type="match status" value="5"/>
</dbReference>
<dbReference type="InterPro" id="IPR011990">
    <property type="entry name" value="TPR-like_helical_dom_sf"/>
</dbReference>
<dbReference type="OMA" id="EHWLTIA"/>
<dbReference type="GO" id="GO:0006368">
    <property type="term" value="P:transcription elongation by RNA polymerase II"/>
    <property type="evidence" value="ECO:0007669"/>
    <property type="project" value="EnsemblFungi"/>
</dbReference>
<protein>
    <recommendedName>
        <fullName evidence="8">RNA polymerase-associated protein CTR9</fullName>
    </recommendedName>
</protein>
<keyword evidence="4" id="KW-0175">Coiled coil</keyword>
<dbReference type="HOGENOM" id="CLU_003008_0_1_1"/>
<dbReference type="GO" id="GO:1901525">
    <property type="term" value="P:negative regulation of mitophagy"/>
    <property type="evidence" value="ECO:0007669"/>
    <property type="project" value="EnsemblFungi"/>
</dbReference>
<dbReference type="GO" id="GO:0016593">
    <property type="term" value="C:Cdc73/Paf1 complex"/>
    <property type="evidence" value="ECO:0007669"/>
    <property type="project" value="EnsemblFungi"/>
</dbReference>
<evidence type="ECO:0000256" key="3">
    <source>
        <dbReference type="PROSITE-ProRule" id="PRU00339"/>
    </source>
</evidence>
<feature type="compositionally biased region" description="Acidic residues" evidence="5">
    <location>
        <begin position="971"/>
        <end position="989"/>
    </location>
</feature>
<dbReference type="InterPro" id="IPR019734">
    <property type="entry name" value="TPR_rpt"/>
</dbReference>
<evidence type="ECO:0000313" key="7">
    <source>
        <dbReference type="Proteomes" id="UP000005666"/>
    </source>
</evidence>
<dbReference type="EMBL" id="HE612871">
    <property type="protein sequence ID" value="CCE66317.1"/>
    <property type="molecule type" value="Genomic_DNA"/>
</dbReference>
<dbReference type="GO" id="GO:0006353">
    <property type="term" value="P:DNA-templated transcription termination"/>
    <property type="evidence" value="ECO:0007669"/>
    <property type="project" value="EnsemblFungi"/>
</dbReference>
<dbReference type="SMART" id="SM00028">
    <property type="entry name" value="TPR"/>
    <property type="match status" value="7"/>
</dbReference>